<accession>A0A5N6QES7</accession>
<dbReference type="Proteomes" id="UP000327013">
    <property type="component" value="Chromosome 1"/>
</dbReference>
<dbReference type="SUPFAM" id="SSF48452">
    <property type="entry name" value="TPR-like"/>
    <property type="match status" value="1"/>
</dbReference>
<sequence length="223" mass="25902">MKEKSELEKAFESVETVEEIIKAFQEMESGFDEKELGMHSWRVAAHLEMEEEDPEKILSFANRALKVFEEDDQLSSPLIAIVLYIMGSTNCRLKRFASSLDYLNRASRVLDRYQPNDLCGKDFGRTLIPVQWVLVKVESELGRTEEALELLRKCVEFKGEMLEKDSSLSRQVGLANQDLAQSYVANLDFEEACHIVWEHWRYIRSTWSRIQWRLRVLGGFLGS</sequence>
<dbReference type="PANTHER" id="PTHR47459">
    <property type="entry name" value="KINESIN LIGHT CHAIN-RELATED"/>
    <property type="match status" value="1"/>
</dbReference>
<evidence type="ECO:0000313" key="1">
    <source>
        <dbReference type="EMBL" id="KAE7997812.1"/>
    </source>
</evidence>
<dbReference type="OrthoDB" id="626167at2759"/>
<evidence type="ECO:0008006" key="3">
    <source>
        <dbReference type="Google" id="ProtNLM"/>
    </source>
</evidence>
<dbReference type="EMBL" id="CM017321">
    <property type="protein sequence ID" value="KAE7997812.1"/>
    <property type="molecule type" value="Genomic_DNA"/>
</dbReference>
<proteinExistence type="predicted"/>
<evidence type="ECO:0000313" key="2">
    <source>
        <dbReference type="Proteomes" id="UP000327013"/>
    </source>
</evidence>
<gene>
    <name evidence="1" type="ORF">FH972_002414</name>
</gene>
<name>A0A5N6QES7_9ROSI</name>
<dbReference type="PANTHER" id="PTHR47459:SF1">
    <property type="entry name" value="KINESIN LIGHT CHAIN-RELATED"/>
    <property type="match status" value="1"/>
</dbReference>
<dbReference type="InterPro" id="IPR011990">
    <property type="entry name" value="TPR-like_helical_dom_sf"/>
</dbReference>
<organism evidence="1 2">
    <name type="scientific">Carpinus fangiana</name>
    <dbReference type="NCBI Taxonomy" id="176857"/>
    <lineage>
        <taxon>Eukaryota</taxon>
        <taxon>Viridiplantae</taxon>
        <taxon>Streptophyta</taxon>
        <taxon>Embryophyta</taxon>
        <taxon>Tracheophyta</taxon>
        <taxon>Spermatophyta</taxon>
        <taxon>Magnoliopsida</taxon>
        <taxon>eudicotyledons</taxon>
        <taxon>Gunneridae</taxon>
        <taxon>Pentapetalae</taxon>
        <taxon>rosids</taxon>
        <taxon>fabids</taxon>
        <taxon>Fagales</taxon>
        <taxon>Betulaceae</taxon>
        <taxon>Carpinus</taxon>
    </lineage>
</organism>
<dbReference type="Gene3D" id="1.25.40.10">
    <property type="entry name" value="Tetratricopeptide repeat domain"/>
    <property type="match status" value="1"/>
</dbReference>
<keyword evidence="2" id="KW-1185">Reference proteome</keyword>
<protein>
    <recommendedName>
        <fullName evidence="3">MalT-like TPR region domain-containing protein</fullName>
    </recommendedName>
</protein>
<reference evidence="1 2" key="1">
    <citation type="submission" date="2019-06" db="EMBL/GenBank/DDBJ databases">
        <title>A chromosomal-level reference genome of Carpinus fangiana (Coryloideae, Betulaceae).</title>
        <authorList>
            <person name="Yang X."/>
            <person name="Wang Z."/>
            <person name="Zhang L."/>
            <person name="Hao G."/>
            <person name="Liu J."/>
            <person name="Yang Y."/>
        </authorList>
    </citation>
    <scope>NUCLEOTIDE SEQUENCE [LARGE SCALE GENOMIC DNA]</scope>
    <source>
        <strain evidence="1">Cfa_2016G</strain>
        <tissue evidence="1">Leaf</tissue>
    </source>
</reference>
<dbReference type="AlphaFoldDB" id="A0A5N6QES7"/>